<accession>A0A059ZN17</accession>
<evidence type="ECO:0000313" key="8">
    <source>
        <dbReference type="EMBL" id="AIA54404.1"/>
    </source>
</evidence>
<keyword evidence="5 6" id="KW-0472">Membrane</keyword>
<name>A0A059ZN17_ACICK</name>
<dbReference type="RefSeq" id="WP_004870664.1">
    <property type="nucleotide sequence ID" value="NZ_CP005986.1"/>
</dbReference>
<dbReference type="Gene3D" id="2.60.120.260">
    <property type="entry name" value="Galactose-binding domain-like"/>
    <property type="match status" value="2"/>
</dbReference>
<dbReference type="GO" id="GO:0005886">
    <property type="term" value="C:plasma membrane"/>
    <property type="evidence" value="ECO:0007669"/>
    <property type="project" value="UniProtKB-SubCell"/>
</dbReference>
<keyword evidence="6" id="KW-0973">c-di-GMP</keyword>
<evidence type="ECO:0000256" key="6">
    <source>
        <dbReference type="RuleBase" id="RU365021"/>
    </source>
</evidence>
<keyword evidence="3 6" id="KW-0812">Transmembrane</keyword>
<dbReference type="KEGG" id="acz:Acaty_c0518"/>
<dbReference type="Pfam" id="PF03170">
    <property type="entry name" value="BcsB"/>
    <property type="match status" value="1"/>
</dbReference>
<feature type="compositionally biased region" description="Polar residues" evidence="7">
    <location>
        <begin position="766"/>
        <end position="779"/>
    </location>
</feature>
<reference evidence="8 9" key="1">
    <citation type="journal article" date="2009" name="J. Bacteriol.">
        <title>Draft genome sequence of the extremely acidophilic bacterium Acidithiobacillus caldus ATCC 51756 reveals metabolic versatility in the genus Acidithiobacillus.</title>
        <authorList>
            <person name="Valdes J."/>
            <person name="Quatrini R."/>
            <person name="Hallberg K."/>
            <person name="Dopson M."/>
            <person name="Valenzuela P.D."/>
            <person name="Holmes D.S."/>
        </authorList>
    </citation>
    <scope>NUCLEOTIDE SEQUENCE [LARGE SCALE GENOMIC DNA]</scope>
    <source>
        <strain evidence="9">ATCC 51756 / DSM 8584 / KU</strain>
    </source>
</reference>
<evidence type="ECO:0000256" key="7">
    <source>
        <dbReference type="SAM" id="MobiDB-lite"/>
    </source>
</evidence>
<dbReference type="UniPathway" id="UPA00694"/>
<protein>
    <recommendedName>
        <fullName evidence="6">Cyclic di-GMP-binding protein</fullName>
    </recommendedName>
    <alternativeName>
        <fullName evidence="6">Cellulose synthase regulatory subunit</fullName>
    </alternativeName>
</protein>
<evidence type="ECO:0000256" key="4">
    <source>
        <dbReference type="ARBA" id="ARBA00022989"/>
    </source>
</evidence>
<dbReference type="PANTHER" id="PTHR39083">
    <property type="entry name" value="CYCLIC DI-GMP-BINDING PROTEIN"/>
    <property type="match status" value="1"/>
</dbReference>
<dbReference type="Proteomes" id="UP000005522">
    <property type="component" value="Chromosome"/>
</dbReference>
<keyword evidence="6" id="KW-0135">Cellulose biosynthesis</keyword>
<keyword evidence="2 6" id="KW-1003">Cell membrane</keyword>
<dbReference type="HOGENOM" id="CLU_376707_0_0_6"/>
<dbReference type="PANTHER" id="PTHR39083:SF1">
    <property type="entry name" value="CYCLIC DI-GMP-BINDING PROTEIN"/>
    <property type="match status" value="1"/>
</dbReference>
<evidence type="ECO:0000256" key="5">
    <source>
        <dbReference type="ARBA" id="ARBA00023136"/>
    </source>
</evidence>
<dbReference type="AlphaFoldDB" id="A0A059ZN17"/>
<evidence type="ECO:0000313" key="9">
    <source>
        <dbReference type="Proteomes" id="UP000005522"/>
    </source>
</evidence>
<comment type="subcellular location">
    <subcellularLocation>
        <location evidence="6">Cell inner membrane</location>
    </subcellularLocation>
    <subcellularLocation>
        <location evidence="1">Cell membrane</location>
        <topology evidence="1">Single-pass membrane protein</topology>
    </subcellularLocation>
</comment>
<feature type="region of interest" description="Disordered" evidence="7">
    <location>
        <begin position="766"/>
        <end position="790"/>
    </location>
</feature>
<keyword evidence="6" id="KW-0997">Cell inner membrane</keyword>
<dbReference type="GO" id="GO:0006011">
    <property type="term" value="P:UDP-alpha-D-glucose metabolic process"/>
    <property type="evidence" value="ECO:0007669"/>
    <property type="project" value="InterPro"/>
</dbReference>
<evidence type="ECO:0000256" key="2">
    <source>
        <dbReference type="ARBA" id="ARBA00022475"/>
    </source>
</evidence>
<sequence>MNLRGRRGTLLHILVLLLGLGLAVQPSFLLAAESPSTAGKAPAAEVADAAQTGQTVRHSLAYFLGGRAEATLRYTDTHLDIPVPLGYGQKVVGADLQLHVTPSAALNAQSWMVVLVNGQVAGQFSLAGNRGPIFQKLALDGTLFHSGFNTIELRAAQHYTLRCEHPIAPQIWSQVQLKDSSLTLKLTPTVWQPNLSDLGQIFDPAQTTANGHLRLFYTDDNHPGYWEATVLAVEGAALRYQYLPVDVRAQSFSAEHLQAWLQEPATTMQTALFVGNPNTLEPLLRSAQVRVSTDVPALRILRWPGHPHHVGVALVGQGKPLVELAHAFADPAVLWPPLTQASVHDVRFPPGKNLLPPKGVAEFSDDAFALSDLGFTTQTRTGYDPASFDLRLWNGGWQRKAQLRLHLAYAAGMSPQSALNVVVNGNALDSIPLNNPQGGRYSDYTVTLPPTILHPGWNAIHLEPVLVPQSNGGDCRPFFLGNLWVTVYGDSVFQWMGGGLRARQPDLAPLAQAAYPFNGQGQQLTVQGSSLRAANVSAAMTLLGKLAQAAGRPLPARFVAQSKPLPTADIYVGTLQGKGAWDRIPGGRDALFQEEPEVASVHPEHSLLAFLQEPVPARRAHARIHWDAEDNGDLAFLRIWRTGAKTRVLLTAGDPQKLQQATQTLVQYGPWAQLKGNLAWWRVGSDRIFTLGLSETPFRTFGVRGGLALWVSRHPWISLAVLLFFGLLFVLASRSALRQYARRRQRAEMAEAEPLAAENVRSLQTPPLTTAPSAQSQAIPVSEPLTDVRGSGAPTCSTALLYQQTFRTRAASGGWHAAVEDPRYRRVYPRRRTEARDAAPYPYWS</sequence>
<evidence type="ECO:0000256" key="1">
    <source>
        <dbReference type="ARBA" id="ARBA00004162"/>
    </source>
</evidence>
<dbReference type="InterPro" id="IPR018513">
    <property type="entry name" value="Cell_synthase_bac"/>
</dbReference>
<comment type="similarity">
    <text evidence="6">Belongs to the AcsB/BcsB family.</text>
</comment>
<evidence type="ECO:0000256" key="3">
    <source>
        <dbReference type="ARBA" id="ARBA00022692"/>
    </source>
</evidence>
<proteinExistence type="inferred from homology"/>
<organism evidence="8 9">
    <name type="scientific">Acidithiobacillus caldus (strain ATCC 51756 / DSM 8584 / KU)</name>
    <dbReference type="NCBI Taxonomy" id="637389"/>
    <lineage>
        <taxon>Bacteria</taxon>
        <taxon>Pseudomonadati</taxon>
        <taxon>Pseudomonadota</taxon>
        <taxon>Acidithiobacillia</taxon>
        <taxon>Acidithiobacillales</taxon>
        <taxon>Acidithiobacillaceae</taxon>
        <taxon>Acidithiobacillus</taxon>
    </lineage>
</organism>
<dbReference type="EMBL" id="CP005986">
    <property type="protein sequence ID" value="AIA54404.1"/>
    <property type="molecule type" value="Genomic_DNA"/>
</dbReference>
<comment type="subunit">
    <text evidence="6">Tightly associated with the cellulose synthase catalytic subunit.</text>
</comment>
<dbReference type="GO" id="GO:0030244">
    <property type="term" value="P:cellulose biosynthetic process"/>
    <property type="evidence" value="ECO:0007669"/>
    <property type="project" value="UniProtKB-KW"/>
</dbReference>
<keyword evidence="4 6" id="KW-1133">Transmembrane helix</keyword>
<comment type="pathway">
    <text evidence="6">Glycan metabolism; bacterial cellulose biosynthesis.</text>
</comment>
<feature type="transmembrane region" description="Helical" evidence="6">
    <location>
        <begin position="716"/>
        <end position="737"/>
    </location>
</feature>
<dbReference type="eggNOG" id="COG3266">
    <property type="taxonomic scope" value="Bacteria"/>
</dbReference>
<gene>
    <name evidence="8" type="ORF">Acaty_c0518</name>
</gene>
<comment type="function">
    <text evidence="6">Binds the cellulose synthase activator, bis-(3'-5') cyclic diguanylic acid (c-di-GMP).</text>
</comment>